<dbReference type="EMBL" id="MQUQ01000017">
    <property type="protein sequence ID" value="OLZ46552.1"/>
    <property type="molecule type" value="Genomic_DNA"/>
</dbReference>
<accession>A0A1R0KKE0</accession>
<protein>
    <recommendedName>
        <fullName evidence="3">Nucleoside 2-deoxyribosyltransferase</fullName>
    </recommendedName>
</protein>
<evidence type="ECO:0000313" key="1">
    <source>
        <dbReference type="EMBL" id="OLZ46552.1"/>
    </source>
</evidence>
<comment type="caution">
    <text evidence="1">The sequence shown here is derived from an EMBL/GenBank/DDBJ whole genome shotgun (WGS) entry which is preliminary data.</text>
</comment>
<evidence type="ECO:0008006" key="3">
    <source>
        <dbReference type="Google" id="ProtNLM"/>
    </source>
</evidence>
<dbReference type="Gene3D" id="3.40.50.450">
    <property type="match status" value="1"/>
</dbReference>
<sequence>MPEYQGIEIYAVGKIEHKGWRNQLLPVFDDYDYSNDQTGVQWPWPANPIRDLPGAMYVGPHFLGDDHGCFHGENTHGVAAGDAACGGAYRGLTRPDVVKRCLMAIEQATHVFAWIDKGDAYGSLVELGYARALGKHIYLYLAEDLPEENDLWFATQVSSFAGRAKTAREAWEDLTLRLPGSRL</sequence>
<reference evidence="1 2" key="1">
    <citation type="submission" date="2016-01" db="EMBL/GenBank/DDBJ databases">
        <title>Amycolatopsis coloradensis genome sequencing and assembly.</title>
        <authorList>
            <person name="Mayilraj S."/>
        </authorList>
    </citation>
    <scope>NUCLEOTIDE SEQUENCE [LARGE SCALE GENOMIC DNA]</scope>
    <source>
        <strain evidence="1 2">DSM 44225</strain>
    </source>
</reference>
<gene>
    <name evidence="1" type="ORF">BS329_30470</name>
</gene>
<evidence type="ECO:0000313" key="2">
    <source>
        <dbReference type="Proteomes" id="UP000187486"/>
    </source>
</evidence>
<dbReference type="AlphaFoldDB" id="A0A1R0KKE0"/>
<dbReference type="Proteomes" id="UP000187486">
    <property type="component" value="Unassembled WGS sequence"/>
</dbReference>
<dbReference type="SUPFAM" id="SSF52309">
    <property type="entry name" value="N-(deoxy)ribosyltransferase-like"/>
    <property type="match status" value="1"/>
</dbReference>
<proteinExistence type="predicted"/>
<organism evidence="1 2">
    <name type="scientific">Amycolatopsis coloradensis</name>
    <dbReference type="NCBI Taxonomy" id="76021"/>
    <lineage>
        <taxon>Bacteria</taxon>
        <taxon>Bacillati</taxon>
        <taxon>Actinomycetota</taxon>
        <taxon>Actinomycetes</taxon>
        <taxon>Pseudonocardiales</taxon>
        <taxon>Pseudonocardiaceae</taxon>
        <taxon>Amycolatopsis</taxon>
    </lineage>
</organism>
<name>A0A1R0KKE0_9PSEU</name>
<keyword evidence="2" id="KW-1185">Reference proteome</keyword>